<name>A0AAN9PW99_CANGL</name>
<evidence type="ECO:0000313" key="1">
    <source>
        <dbReference type="EMBL" id="KAK7313266.1"/>
    </source>
</evidence>
<proteinExistence type="predicted"/>
<keyword evidence="2" id="KW-1185">Reference proteome</keyword>
<dbReference type="Proteomes" id="UP001367508">
    <property type="component" value="Unassembled WGS sequence"/>
</dbReference>
<organism evidence="1 2">
    <name type="scientific">Canavalia gladiata</name>
    <name type="common">Sword bean</name>
    <name type="synonym">Dolichos gladiatus</name>
    <dbReference type="NCBI Taxonomy" id="3824"/>
    <lineage>
        <taxon>Eukaryota</taxon>
        <taxon>Viridiplantae</taxon>
        <taxon>Streptophyta</taxon>
        <taxon>Embryophyta</taxon>
        <taxon>Tracheophyta</taxon>
        <taxon>Spermatophyta</taxon>
        <taxon>Magnoliopsida</taxon>
        <taxon>eudicotyledons</taxon>
        <taxon>Gunneridae</taxon>
        <taxon>Pentapetalae</taxon>
        <taxon>rosids</taxon>
        <taxon>fabids</taxon>
        <taxon>Fabales</taxon>
        <taxon>Fabaceae</taxon>
        <taxon>Papilionoideae</taxon>
        <taxon>50 kb inversion clade</taxon>
        <taxon>NPAAA clade</taxon>
        <taxon>indigoferoid/millettioid clade</taxon>
        <taxon>Phaseoleae</taxon>
        <taxon>Canavalia</taxon>
    </lineage>
</organism>
<dbReference type="EMBL" id="JAYMYQ010000009">
    <property type="protein sequence ID" value="KAK7313266.1"/>
    <property type="molecule type" value="Genomic_DNA"/>
</dbReference>
<evidence type="ECO:0000313" key="2">
    <source>
        <dbReference type="Proteomes" id="UP001367508"/>
    </source>
</evidence>
<accession>A0AAN9PW99</accession>
<gene>
    <name evidence="1" type="ORF">VNO77_37891</name>
</gene>
<sequence length="189" mass="20588">MQSSQPDALAFLQFFIEVQTFKADIAETIPIDPSNIPTSTTELQIKTEEAAPLTICLDPLQSTKQLSDTSSNIVPTEFVPCPFTEVNSKDWRHLVLSPGLGQQNCLQPLGSSPRHCAWHHGHLTCQVAVGDDSVGEQALSGNRVMPGKLTPHSSDAIQVNAQDNSKSSFDECSRILDSNQNEFLLSISI</sequence>
<protein>
    <submittedName>
        <fullName evidence="1">Uncharacterized protein</fullName>
    </submittedName>
</protein>
<reference evidence="1 2" key="1">
    <citation type="submission" date="2024-01" db="EMBL/GenBank/DDBJ databases">
        <title>The genomes of 5 underutilized Papilionoideae crops provide insights into root nodulation and disease resistanc.</title>
        <authorList>
            <person name="Jiang F."/>
        </authorList>
    </citation>
    <scope>NUCLEOTIDE SEQUENCE [LARGE SCALE GENOMIC DNA]</scope>
    <source>
        <strain evidence="1">LVBAO_FW01</strain>
        <tissue evidence="1">Leaves</tissue>
    </source>
</reference>
<dbReference type="AlphaFoldDB" id="A0AAN9PW99"/>
<comment type="caution">
    <text evidence="1">The sequence shown here is derived from an EMBL/GenBank/DDBJ whole genome shotgun (WGS) entry which is preliminary data.</text>
</comment>